<dbReference type="SUPFAM" id="SSF46942">
    <property type="entry name" value="Elongation factor TFIIS domain 2"/>
    <property type="match status" value="1"/>
</dbReference>
<organism evidence="7 8">
    <name type="scientific">Volvox africanus</name>
    <dbReference type="NCBI Taxonomy" id="51714"/>
    <lineage>
        <taxon>Eukaryota</taxon>
        <taxon>Viridiplantae</taxon>
        <taxon>Chlorophyta</taxon>
        <taxon>core chlorophytes</taxon>
        <taxon>Chlorophyceae</taxon>
        <taxon>CS clade</taxon>
        <taxon>Chlamydomonadales</taxon>
        <taxon>Volvocaceae</taxon>
        <taxon>Volvox</taxon>
    </lineage>
</organism>
<dbReference type="GO" id="GO:0006351">
    <property type="term" value="P:DNA-templated transcription"/>
    <property type="evidence" value="ECO:0007669"/>
    <property type="project" value="InterPro"/>
</dbReference>
<evidence type="ECO:0000256" key="1">
    <source>
        <dbReference type="ARBA" id="ARBA00022723"/>
    </source>
</evidence>
<dbReference type="AlphaFoldDB" id="A0A8J4BUW6"/>
<evidence type="ECO:0000256" key="5">
    <source>
        <dbReference type="SAM" id="MobiDB-lite"/>
    </source>
</evidence>
<dbReference type="PROSITE" id="PS51321">
    <property type="entry name" value="TFIIS_CENTRAL"/>
    <property type="match status" value="1"/>
</dbReference>
<dbReference type="SMART" id="SM00510">
    <property type="entry name" value="TFS2M"/>
    <property type="match status" value="1"/>
</dbReference>
<feature type="region of interest" description="Disordered" evidence="5">
    <location>
        <begin position="1"/>
        <end position="39"/>
    </location>
</feature>
<dbReference type="InterPro" id="IPR036575">
    <property type="entry name" value="TFIIS_cen_dom_sf"/>
</dbReference>
<comment type="caution">
    <text evidence="7">The sequence shown here is derived from an EMBL/GenBank/DDBJ whole genome shotgun (WGS) entry which is preliminary data.</text>
</comment>
<evidence type="ECO:0000313" key="7">
    <source>
        <dbReference type="EMBL" id="GIL67687.1"/>
    </source>
</evidence>
<keyword evidence="3" id="KW-0862">Zinc</keyword>
<dbReference type="PANTHER" id="PTHR11477:SF0">
    <property type="entry name" value="IP08861P-RELATED"/>
    <property type="match status" value="1"/>
</dbReference>
<dbReference type="EMBL" id="BNCO01000102">
    <property type="protein sequence ID" value="GIL67687.1"/>
    <property type="molecule type" value="Genomic_DNA"/>
</dbReference>
<evidence type="ECO:0000256" key="4">
    <source>
        <dbReference type="ARBA" id="ARBA00023242"/>
    </source>
</evidence>
<keyword evidence="8" id="KW-1185">Reference proteome</keyword>
<dbReference type="InterPro" id="IPR003618">
    <property type="entry name" value="TFIIS_cen_dom"/>
</dbReference>
<keyword evidence="4" id="KW-0539">Nucleus</keyword>
<evidence type="ECO:0000259" key="6">
    <source>
        <dbReference type="PROSITE" id="PS51321"/>
    </source>
</evidence>
<dbReference type="PANTHER" id="PTHR11477">
    <property type="entry name" value="TRANSCRIPTION FACTOR S-II ZINC FINGER DOMAIN-CONTAINING PROTEIN"/>
    <property type="match status" value="1"/>
</dbReference>
<reference evidence="7" key="1">
    <citation type="journal article" date="2021" name="Proc. Natl. Acad. Sci. U.S.A.">
        <title>Three genomes in the algal genus Volvox reveal the fate of a haploid sex-determining region after a transition to homothallism.</title>
        <authorList>
            <person name="Yamamoto K."/>
            <person name="Hamaji T."/>
            <person name="Kawai-Toyooka H."/>
            <person name="Matsuzaki R."/>
            <person name="Takahashi F."/>
            <person name="Nishimura Y."/>
            <person name="Kawachi M."/>
            <person name="Noguchi H."/>
            <person name="Minakuchi Y."/>
            <person name="Umen J.G."/>
            <person name="Toyoda A."/>
            <person name="Nozaki H."/>
        </authorList>
    </citation>
    <scope>NUCLEOTIDE SEQUENCE</scope>
    <source>
        <strain evidence="7">NIES-3780</strain>
    </source>
</reference>
<dbReference type="Proteomes" id="UP000747399">
    <property type="component" value="Unassembled WGS sequence"/>
</dbReference>
<gene>
    <name evidence="7" type="ORF">Vafri_21025</name>
</gene>
<evidence type="ECO:0000256" key="2">
    <source>
        <dbReference type="ARBA" id="ARBA00022771"/>
    </source>
</evidence>
<proteinExistence type="predicted"/>
<keyword evidence="2" id="KW-0863">Zinc-finger</keyword>
<dbReference type="GO" id="GO:0008270">
    <property type="term" value="F:zinc ion binding"/>
    <property type="evidence" value="ECO:0007669"/>
    <property type="project" value="UniProtKB-KW"/>
</dbReference>
<feature type="region of interest" description="Disordered" evidence="5">
    <location>
        <begin position="55"/>
        <end position="78"/>
    </location>
</feature>
<protein>
    <recommendedName>
        <fullName evidence="6">TFIIS central domain-containing protein</fullName>
    </recommendedName>
</protein>
<evidence type="ECO:0000256" key="3">
    <source>
        <dbReference type="ARBA" id="ARBA00022833"/>
    </source>
</evidence>
<name>A0A8J4BUW6_9CHLO</name>
<feature type="compositionally biased region" description="Basic and acidic residues" evidence="5">
    <location>
        <begin position="1"/>
        <end position="11"/>
    </location>
</feature>
<dbReference type="GO" id="GO:0005634">
    <property type="term" value="C:nucleus"/>
    <property type="evidence" value="ECO:0007669"/>
    <property type="project" value="TreeGrafter"/>
</dbReference>
<accession>A0A8J4BUW6</accession>
<evidence type="ECO:0000313" key="8">
    <source>
        <dbReference type="Proteomes" id="UP000747399"/>
    </source>
</evidence>
<dbReference type="Gene3D" id="1.10.472.30">
    <property type="entry name" value="Transcription elongation factor S-II, central domain"/>
    <property type="match status" value="1"/>
</dbReference>
<sequence>MKRKDIWKELDLPPPPKKAAKATASPRSKLDQGRQETAQQALRLNCTKTIQLALSTLPSSDKPQPVDAEDDEHEDTTSTAEAIERELYSHHQSIAGQEYRTAARTLVASLKRNVELRQRVLKGAVSPKQLVSMDSRELATQQQREEYTRLQERETRRVTLAGHGSSATSEYQCERCRGRSCDYLDSGRRDIGKCETWGSKDCQGASRLVICLGCGHRWEVDDV</sequence>
<dbReference type="Pfam" id="PF07500">
    <property type="entry name" value="TFIIS_M"/>
    <property type="match status" value="1"/>
</dbReference>
<keyword evidence="1" id="KW-0479">Metal-binding</keyword>
<feature type="domain" description="TFIIS central" evidence="6">
    <location>
        <begin position="42"/>
        <end position="166"/>
    </location>
</feature>